<protein>
    <submittedName>
        <fullName evidence="3">Ras-related C3 botulinum toxin substrate 1</fullName>
    </submittedName>
</protein>
<dbReference type="GO" id="GO:0035006">
    <property type="term" value="P:melanization defense response"/>
    <property type="evidence" value="ECO:0007669"/>
    <property type="project" value="UniProtKB-ARBA"/>
</dbReference>
<dbReference type="SMART" id="SM00174">
    <property type="entry name" value="RHO"/>
    <property type="match status" value="1"/>
</dbReference>
<accession>A0A1W7RAX1</accession>
<dbReference type="PANTHER" id="PTHR24072">
    <property type="entry name" value="RHO FAMILY GTPASE"/>
    <property type="match status" value="1"/>
</dbReference>
<evidence type="ECO:0000256" key="2">
    <source>
        <dbReference type="ARBA" id="ARBA00023134"/>
    </source>
</evidence>
<dbReference type="InterPro" id="IPR003578">
    <property type="entry name" value="Small_GTPase_Rho"/>
</dbReference>
<evidence type="ECO:0000256" key="1">
    <source>
        <dbReference type="ARBA" id="ARBA00022741"/>
    </source>
</evidence>
<dbReference type="InterPro" id="IPR027417">
    <property type="entry name" value="P-loop_NTPase"/>
</dbReference>
<proteinExistence type="predicted"/>
<dbReference type="CDD" id="cd00157">
    <property type="entry name" value="Rho"/>
    <property type="match status" value="1"/>
</dbReference>
<dbReference type="PROSITE" id="PS51420">
    <property type="entry name" value="RHO"/>
    <property type="match status" value="1"/>
</dbReference>
<dbReference type="GO" id="GO:0035099">
    <property type="term" value="P:hemocyte migration"/>
    <property type="evidence" value="ECO:0007669"/>
    <property type="project" value="UniProtKB-ARBA"/>
</dbReference>
<keyword evidence="2" id="KW-0342">GTP-binding</keyword>
<organism evidence="3">
    <name type="scientific">Hadrurus spadix</name>
    <dbReference type="NCBI Taxonomy" id="141984"/>
    <lineage>
        <taxon>Eukaryota</taxon>
        <taxon>Metazoa</taxon>
        <taxon>Ecdysozoa</taxon>
        <taxon>Arthropoda</taxon>
        <taxon>Chelicerata</taxon>
        <taxon>Arachnida</taxon>
        <taxon>Scorpiones</taxon>
        <taxon>Iurida</taxon>
        <taxon>Iuroidea</taxon>
        <taxon>Hadrurus</taxon>
    </lineage>
</organism>
<name>A0A1W7RAX1_9SCOR</name>
<dbReference type="SMART" id="SM00173">
    <property type="entry name" value="RAS"/>
    <property type="match status" value="1"/>
</dbReference>
<evidence type="ECO:0000313" key="3">
    <source>
        <dbReference type="EMBL" id="JAV48282.1"/>
    </source>
</evidence>
<dbReference type="GO" id="GO:0007264">
    <property type="term" value="P:small GTPase-mediated signal transduction"/>
    <property type="evidence" value="ECO:0007669"/>
    <property type="project" value="InterPro"/>
</dbReference>
<dbReference type="GO" id="GO:0022412">
    <property type="term" value="P:cellular process involved in reproduction in multicellular organism"/>
    <property type="evidence" value="ECO:0007669"/>
    <property type="project" value="UniProtKB-ARBA"/>
</dbReference>
<dbReference type="PROSITE" id="PS51419">
    <property type="entry name" value="RAB"/>
    <property type="match status" value="1"/>
</dbReference>
<dbReference type="GO" id="GO:0003924">
    <property type="term" value="F:GTPase activity"/>
    <property type="evidence" value="ECO:0007669"/>
    <property type="project" value="InterPro"/>
</dbReference>
<dbReference type="GO" id="GO:0003006">
    <property type="term" value="P:developmental process involved in reproduction"/>
    <property type="evidence" value="ECO:0007669"/>
    <property type="project" value="UniProtKB-ARBA"/>
</dbReference>
<dbReference type="GO" id="GO:0001667">
    <property type="term" value="P:ameboidal-type cell migration"/>
    <property type="evidence" value="ECO:0007669"/>
    <property type="project" value="UniProtKB-ARBA"/>
</dbReference>
<dbReference type="EMBL" id="GFAH01000107">
    <property type="protein sequence ID" value="JAV48282.1"/>
    <property type="molecule type" value="Transcribed_RNA"/>
</dbReference>
<reference evidence="3" key="1">
    <citation type="submission" date="2016-11" db="EMBL/GenBank/DDBJ databases">
        <title>Venom-gland transcriptomics and venom proteomics of the black-back scorpion (Hadrurus spadix) reveal detectability challenges and an unexplored realm of animal toxin diversity.</title>
        <authorList>
            <person name="Rokyta D.R."/>
            <person name="Ward M.J."/>
        </authorList>
    </citation>
    <scope>NUCLEOTIDE SEQUENCE</scope>
    <source>
        <tissue evidence="3">Venom gland</tissue>
    </source>
</reference>
<dbReference type="Pfam" id="PF00071">
    <property type="entry name" value="Ras"/>
    <property type="match status" value="1"/>
</dbReference>
<dbReference type="InterPro" id="IPR001806">
    <property type="entry name" value="Small_GTPase"/>
</dbReference>
<dbReference type="PROSITE" id="PS51421">
    <property type="entry name" value="RAS"/>
    <property type="match status" value="1"/>
</dbReference>
<dbReference type="GO" id="GO:0005525">
    <property type="term" value="F:GTP binding"/>
    <property type="evidence" value="ECO:0007669"/>
    <property type="project" value="UniProtKB-KW"/>
</dbReference>
<dbReference type="InterPro" id="IPR005225">
    <property type="entry name" value="Small_GTP-bd"/>
</dbReference>
<dbReference type="SMART" id="SM00175">
    <property type="entry name" value="RAB"/>
    <property type="match status" value="1"/>
</dbReference>
<keyword evidence="1" id="KW-0547">Nucleotide-binding</keyword>
<dbReference type="Gene3D" id="3.40.50.300">
    <property type="entry name" value="P-loop containing nucleotide triphosphate hydrolases"/>
    <property type="match status" value="1"/>
</dbReference>
<dbReference type="SUPFAM" id="SSF52540">
    <property type="entry name" value="P-loop containing nucleoside triphosphate hydrolases"/>
    <property type="match status" value="1"/>
</dbReference>
<dbReference type="FunFam" id="3.40.50.300:FF:000118">
    <property type="entry name" value="Rho-related GTP-binding protein RhoG"/>
    <property type="match status" value="1"/>
</dbReference>
<sequence>MTSRASRPIKIVVVGDGTVGKTCLLISYTTNSFPEDEYVATVFDNFADTMECDGIKVSLTLWDTAGQEDYERLRPLSYPGTDVFLLCFSVDNIPSYENIASKWQPEIVHHCPRAPYILVGTKIDLRQDGDSSAFVSKAMGRKMASKVKATKYVECSAKSQENVREAFEEAVRAVLNPKPSITRSLNCCLL</sequence>
<dbReference type="NCBIfam" id="TIGR00231">
    <property type="entry name" value="small_GTP"/>
    <property type="match status" value="1"/>
</dbReference>
<dbReference type="AlphaFoldDB" id="A0A1W7RAX1"/>
<dbReference type="PRINTS" id="PR00449">
    <property type="entry name" value="RASTRNSFRMNG"/>
</dbReference>